<dbReference type="PANTHER" id="PTHR11228">
    <property type="entry name" value="RADICAL SAM DOMAIN PROTEIN"/>
    <property type="match status" value="1"/>
</dbReference>
<feature type="compositionally biased region" description="Low complexity" evidence="6">
    <location>
        <begin position="361"/>
        <end position="375"/>
    </location>
</feature>
<protein>
    <submittedName>
        <fullName evidence="9">Uncharacterized protein</fullName>
    </submittedName>
</protein>
<reference evidence="9 10" key="1">
    <citation type="submission" date="2014-11" db="EMBL/GenBank/DDBJ databases">
        <title>Genomics and ecophysiology of heterotrophic nitrogen fixing bacteria isolated from estuarine surface water.</title>
        <authorList>
            <person name="Bentzon-Tilia M."/>
            <person name="Severin I."/>
            <person name="Hansen L.H."/>
            <person name="Riemann L."/>
        </authorList>
    </citation>
    <scope>NUCLEOTIDE SEQUENCE [LARGE SCALE GENOMIC DNA]</scope>
    <source>
        <strain evidence="9 10">BAL398</strain>
    </source>
</reference>
<sequence>TQRFANPAVLAQHARTLVQSVAIDFNRRRGRAFAPLGGRVLNIETSSICNLDCCFCAYPKKTSPKVTMSNALFGDIVRQALDIGFAEFHLTPCTGDVFMDRRVFDKLDFLDAEPGVAGYSFFTNFTVPDAEAIARLMRLRKLSSIHISIYGHDRDSFRAITRSTDKVYRRLLSNLDTLYGLMSEKRFALEFSIKSTRAASRDPTTDLMASLARFRRAGIKIRPASALYNNWGGMVTPQDLRGLDMELKGAEAVYKAGACTLLFDQVQVMATGIVNGCACRDAEATLRIGDLQQQTLRDILSTRNDTYMALIDEQQRGEFRPVCRSCDFYKSIYKPVVGRRRRERGSLGHFKAALDGRAESESGAAASRGAMARDSGFARSGAARAPE</sequence>
<dbReference type="InterPro" id="IPR058240">
    <property type="entry name" value="rSAM_sf"/>
</dbReference>
<evidence type="ECO:0000259" key="7">
    <source>
        <dbReference type="Pfam" id="PF04055"/>
    </source>
</evidence>
<dbReference type="SFLD" id="SFLDS00029">
    <property type="entry name" value="Radical_SAM"/>
    <property type="match status" value="1"/>
</dbReference>
<dbReference type="CDD" id="cd01335">
    <property type="entry name" value="Radical_SAM"/>
    <property type="match status" value="1"/>
</dbReference>
<dbReference type="InterPro" id="IPR050377">
    <property type="entry name" value="Radical_SAM_PqqE_MftC-like"/>
</dbReference>
<dbReference type="Gene3D" id="3.20.20.70">
    <property type="entry name" value="Aldolase class I"/>
    <property type="match status" value="1"/>
</dbReference>
<evidence type="ECO:0000259" key="8">
    <source>
        <dbReference type="Pfam" id="PF13186"/>
    </source>
</evidence>
<evidence type="ECO:0000313" key="9">
    <source>
        <dbReference type="EMBL" id="KIZ41092.1"/>
    </source>
</evidence>
<dbReference type="AlphaFoldDB" id="A0A0D7ENQ1"/>
<evidence type="ECO:0000256" key="3">
    <source>
        <dbReference type="ARBA" id="ARBA00022723"/>
    </source>
</evidence>
<accession>A0A0D7ENQ1</accession>
<keyword evidence="3" id="KW-0479">Metal-binding</keyword>
<dbReference type="Proteomes" id="UP000032515">
    <property type="component" value="Unassembled WGS sequence"/>
</dbReference>
<dbReference type="RefSeq" id="WP_044412972.1">
    <property type="nucleotide sequence ID" value="NZ_JXXE01000318.1"/>
</dbReference>
<feature type="domain" description="4Fe4S-binding SPASM" evidence="8">
    <location>
        <begin position="259"/>
        <end position="327"/>
    </location>
</feature>
<gene>
    <name evidence="9" type="ORF">OO17_16025</name>
</gene>
<name>A0A0D7ENQ1_RHOPL</name>
<evidence type="ECO:0000256" key="6">
    <source>
        <dbReference type="SAM" id="MobiDB-lite"/>
    </source>
</evidence>
<organism evidence="9 10">
    <name type="scientific">Rhodopseudomonas palustris</name>
    <dbReference type="NCBI Taxonomy" id="1076"/>
    <lineage>
        <taxon>Bacteria</taxon>
        <taxon>Pseudomonadati</taxon>
        <taxon>Pseudomonadota</taxon>
        <taxon>Alphaproteobacteria</taxon>
        <taxon>Hyphomicrobiales</taxon>
        <taxon>Nitrobacteraceae</taxon>
        <taxon>Rhodopseudomonas</taxon>
    </lineage>
</organism>
<dbReference type="EMBL" id="JXXE01000318">
    <property type="protein sequence ID" value="KIZ41092.1"/>
    <property type="molecule type" value="Genomic_DNA"/>
</dbReference>
<evidence type="ECO:0000313" key="10">
    <source>
        <dbReference type="Proteomes" id="UP000032515"/>
    </source>
</evidence>
<dbReference type="InterPro" id="IPR023885">
    <property type="entry name" value="4Fe4S-binding_SPASM_dom"/>
</dbReference>
<dbReference type="OrthoDB" id="5288924at2"/>
<dbReference type="Pfam" id="PF04055">
    <property type="entry name" value="Radical_SAM"/>
    <property type="match status" value="1"/>
</dbReference>
<keyword evidence="4" id="KW-0408">Iron</keyword>
<dbReference type="InterPro" id="IPR013785">
    <property type="entry name" value="Aldolase_TIM"/>
</dbReference>
<evidence type="ECO:0000256" key="5">
    <source>
        <dbReference type="ARBA" id="ARBA00023014"/>
    </source>
</evidence>
<dbReference type="CDD" id="cd21109">
    <property type="entry name" value="SPASM"/>
    <property type="match status" value="1"/>
</dbReference>
<dbReference type="Pfam" id="PF13186">
    <property type="entry name" value="SPASM"/>
    <property type="match status" value="1"/>
</dbReference>
<evidence type="ECO:0000256" key="2">
    <source>
        <dbReference type="ARBA" id="ARBA00022691"/>
    </source>
</evidence>
<dbReference type="PATRIC" id="fig|1076.23.peg.3410"/>
<dbReference type="GO" id="GO:0051536">
    <property type="term" value="F:iron-sulfur cluster binding"/>
    <property type="evidence" value="ECO:0007669"/>
    <property type="project" value="UniProtKB-KW"/>
</dbReference>
<feature type="region of interest" description="Disordered" evidence="6">
    <location>
        <begin position="357"/>
        <end position="387"/>
    </location>
</feature>
<comment type="caution">
    <text evidence="9">The sequence shown here is derived from an EMBL/GenBank/DDBJ whole genome shotgun (WGS) entry which is preliminary data.</text>
</comment>
<dbReference type="PANTHER" id="PTHR11228:SF7">
    <property type="entry name" value="PQQA PEPTIDE CYCLASE"/>
    <property type="match status" value="1"/>
</dbReference>
<dbReference type="GO" id="GO:0006783">
    <property type="term" value="P:heme biosynthetic process"/>
    <property type="evidence" value="ECO:0007669"/>
    <property type="project" value="TreeGrafter"/>
</dbReference>
<dbReference type="GO" id="GO:0046872">
    <property type="term" value="F:metal ion binding"/>
    <property type="evidence" value="ECO:0007669"/>
    <property type="project" value="UniProtKB-KW"/>
</dbReference>
<proteinExistence type="predicted"/>
<feature type="non-terminal residue" evidence="9">
    <location>
        <position position="1"/>
    </location>
</feature>
<dbReference type="GO" id="GO:0003824">
    <property type="term" value="F:catalytic activity"/>
    <property type="evidence" value="ECO:0007669"/>
    <property type="project" value="InterPro"/>
</dbReference>
<evidence type="ECO:0000256" key="4">
    <source>
        <dbReference type="ARBA" id="ARBA00023004"/>
    </source>
</evidence>
<dbReference type="InterPro" id="IPR007197">
    <property type="entry name" value="rSAM"/>
</dbReference>
<feature type="domain" description="Radical SAM core" evidence="7">
    <location>
        <begin position="43"/>
        <end position="178"/>
    </location>
</feature>
<keyword evidence="5" id="KW-0411">Iron-sulfur</keyword>
<evidence type="ECO:0000256" key="1">
    <source>
        <dbReference type="ARBA" id="ARBA00001966"/>
    </source>
</evidence>
<keyword evidence="2" id="KW-0949">S-adenosyl-L-methionine</keyword>
<dbReference type="SFLD" id="SFLDG01067">
    <property type="entry name" value="SPASM/twitch_domain_containing"/>
    <property type="match status" value="1"/>
</dbReference>
<dbReference type="SUPFAM" id="SSF102114">
    <property type="entry name" value="Radical SAM enzymes"/>
    <property type="match status" value="1"/>
</dbReference>
<comment type="cofactor">
    <cofactor evidence="1">
        <name>[4Fe-4S] cluster</name>
        <dbReference type="ChEBI" id="CHEBI:49883"/>
    </cofactor>
</comment>